<keyword evidence="3" id="KW-1185">Reference proteome</keyword>
<gene>
    <name evidence="2" type="ORF">CTEN210_01345</name>
</gene>
<sequence>MPLQTELEEKKEDENVCQAIRFSITGRAAHLRIKKLLPDSWIDCSPYNTSRDAKPLENDNHLHFIWENAPRNETKSLRDSAACYSHLPNGIGILDDKWVLGRLFNYEQQHSREMVEHFTPLTTHFIRGKSGLVSLREKLQKSHVHDDKRYVLQDLDPDFNVPSKQISTSKPQNTWVVKDANSNGFGGIWITNMQKDDVLLHEEKSPLHEDHRYVAQEYTWPPILYRRKKCHIRVYACMMNGMAFVHKRCFLHVANEEFQTSCSEANTQQDFDPSVHITNCCANSHDAEKFAGEILADLSLDETFQNKYIDGQKVIPLKKYYPSIAASVHILAKNAMTFVQGGDANCGFEYLGLDFILSCNEKGMPVSYMLEVNCPPSQDTATGLPFAENLHDDVLRDLLKMWVIPAVEGRLCRNKCPRDTMGWNLVFQQDALKNEASSKKNQGGNQKRVKVLPTLPDANFHTSKTKEMNKSKEEARKVTLTLFGASEDNYNVYFGANATSMFERLARYFAKLGFIKDNDEIIIASENHVANVNPWIDLAEDVGAQVKWISSLQMSNMVLKLDTMLSERTRLICISHASNILGSIRDIGGICQHIKSNYPNVQIVIDGVAASPHVYADLDNVKADWYCVSFHKIFGPHIGALLARKVAIQQANIHVTRTLEANKILECGTVNYEGCNGIIGLGNYVMTLAMNNDTNTFVSMNEGQCSEDINAGQDPVERRKLKGSSSSLTKHHVMKAYHDIQYTEKHFLEYMKNELQSNPHVRLISDEAHNIPIISFTHAKIASVEMVRLCALHDIIVRCGSFLSTTQFQNERSIPCNGGIVRASFCHYNTLEDAKLLIVTLKTIDDWI</sequence>
<dbReference type="InterPro" id="IPR015422">
    <property type="entry name" value="PyrdxlP-dep_Trfase_small"/>
</dbReference>
<dbReference type="Pfam" id="PF03133">
    <property type="entry name" value="TTL"/>
    <property type="match status" value="1"/>
</dbReference>
<feature type="domain" description="Aminotransferase class V" evidence="1">
    <location>
        <begin position="464"/>
        <end position="651"/>
    </location>
</feature>
<reference evidence="2 3" key="1">
    <citation type="journal article" date="2021" name="Sci. Rep.">
        <title>The genome of the diatom Chaetoceros tenuissimus carries an ancient integrated fragment of an extant virus.</title>
        <authorList>
            <person name="Hongo Y."/>
            <person name="Kimura K."/>
            <person name="Takaki Y."/>
            <person name="Yoshida Y."/>
            <person name="Baba S."/>
            <person name="Kobayashi G."/>
            <person name="Nagasaki K."/>
            <person name="Hano T."/>
            <person name="Tomaru Y."/>
        </authorList>
    </citation>
    <scope>NUCLEOTIDE SEQUENCE [LARGE SCALE GENOMIC DNA]</scope>
    <source>
        <strain evidence="2 3">NIES-3715</strain>
    </source>
</reference>
<evidence type="ECO:0000313" key="3">
    <source>
        <dbReference type="Proteomes" id="UP001054902"/>
    </source>
</evidence>
<dbReference type="InterPro" id="IPR000192">
    <property type="entry name" value="Aminotrans_V_dom"/>
</dbReference>
<dbReference type="Proteomes" id="UP001054902">
    <property type="component" value="Unassembled WGS sequence"/>
</dbReference>
<dbReference type="Gene3D" id="3.30.470.20">
    <property type="entry name" value="ATP-grasp fold, B domain"/>
    <property type="match status" value="1"/>
</dbReference>
<dbReference type="SUPFAM" id="SSF53383">
    <property type="entry name" value="PLP-dependent transferases"/>
    <property type="match status" value="1"/>
</dbReference>
<dbReference type="InterPro" id="IPR015424">
    <property type="entry name" value="PyrdxlP-dep_Trfase"/>
</dbReference>
<protein>
    <recommendedName>
        <fullName evidence="1">Aminotransferase class V domain-containing protein</fullName>
    </recommendedName>
</protein>
<dbReference type="Gene3D" id="3.90.1150.10">
    <property type="entry name" value="Aspartate Aminotransferase, domain 1"/>
    <property type="match status" value="1"/>
</dbReference>
<dbReference type="InterPro" id="IPR004344">
    <property type="entry name" value="TTL/TTLL_fam"/>
</dbReference>
<dbReference type="Pfam" id="PF00266">
    <property type="entry name" value="Aminotran_5"/>
    <property type="match status" value="2"/>
</dbReference>
<dbReference type="InterPro" id="IPR015421">
    <property type="entry name" value="PyrdxlP-dep_Trfase_major"/>
</dbReference>
<evidence type="ECO:0000259" key="1">
    <source>
        <dbReference type="Pfam" id="PF00266"/>
    </source>
</evidence>
<feature type="domain" description="Aminotransferase class V" evidence="1">
    <location>
        <begin position="738"/>
        <end position="836"/>
    </location>
</feature>
<dbReference type="PANTHER" id="PTHR43586:SF21">
    <property type="entry name" value="PYRIDOXAL PHOSPHATE (PLP)-DEPENDENT ASPARTATE AMINOTRANSFERASE SUPERFAMILY"/>
    <property type="match status" value="1"/>
</dbReference>
<evidence type="ECO:0000313" key="2">
    <source>
        <dbReference type="EMBL" id="GFH44871.1"/>
    </source>
</evidence>
<dbReference type="AlphaFoldDB" id="A0AAD3CHC9"/>
<name>A0AAD3CHC9_9STRA</name>
<proteinExistence type="predicted"/>
<dbReference type="EMBL" id="BLLK01000020">
    <property type="protein sequence ID" value="GFH44871.1"/>
    <property type="molecule type" value="Genomic_DNA"/>
</dbReference>
<dbReference type="PANTHER" id="PTHR43586">
    <property type="entry name" value="CYSTEINE DESULFURASE"/>
    <property type="match status" value="1"/>
</dbReference>
<comment type="caution">
    <text evidence="2">The sequence shown here is derived from an EMBL/GenBank/DDBJ whole genome shotgun (WGS) entry which is preliminary data.</text>
</comment>
<organism evidence="2 3">
    <name type="scientific">Chaetoceros tenuissimus</name>
    <dbReference type="NCBI Taxonomy" id="426638"/>
    <lineage>
        <taxon>Eukaryota</taxon>
        <taxon>Sar</taxon>
        <taxon>Stramenopiles</taxon>
        <taxon>Ochrophyta</taxon>
        <taxon>Bacillariophyta</taxon>
        <taxon>Coscinodiscophyceae</taxon>
        <taxon>Chaetocerotophycidae</taxon>
        <taxon>Chaetocerotales</taxon>
        <taxon>Chaetocerotaceae</taxon>
        <taxon>Chaetoceros</taxon>
    </lineage>
</organism>
<accession>A0AAD3CHC9</accession>
<dbReference type="Gene3D" id="3.40.640.10">
    <property type="entry name" value="Type I PLP-dependent aspartate aminotransferase-like (Major domain)"/>
    <property type="match status" value="1"/>
</dbReference>